<protein>
    <recommendedName>
        <fullName evidence="3">UBC core domain-containing protein</fullName>
    </recommendedName>
</protein>
<proteinExistence type="predicted"/>
<reference evidence="1 2" key="1">
    <citation type="journal article" date="2015" name="Nature">
        <title>rRNA introns, odd ribosomes, and small enigmatic genomes across a large radiation of phyla.</title>
        <authorList>
            <person name="Brown C.T."/>
            <person name="Hug L.A."/>
            <person name="Thomas B.C."/>
            <person name="Sharon I."/>
            <person name="Castelle C.J."/>
            <person name="Singh A."/>
            <person name="Wilkins M.J."/>
            <person name="Williams K.H."/>
            <person name="Banfield J.F."/>
        </authorList>
    </citation>
    <scope>NUCLEOTIDE SEQUENCE [LARGE SCALE GENOMIC DNA]</scope>
</reference>
<accession>A0A0G0ZB14</accession>
<dbReference type="AlphaFoldDB" id="A0A0G0ZB14"/>
<dbReference type="Proteomes" id="UP000034036">
    <property type="component" value="Unassembled WGS sequence"/>
</dbReference>
<dbReference type="SUPFAM" id="SSF54495">
    <property type="entry name" value="UBC-like"/>
    <property type="match status" value="1"/>
</dbReference>
<gene>
    <name evidence="1" type="ORF">UV11_C0039G0018</name>
</gene>
<evidence type="ECO:0008006" key="3">
    <source>
        <dbReference type="Google" id="ProtNLM"/>
    </source>
</evidence>
<sequence length="131" mass="15342">MNDRMEQELKLLRKDFPDLEFKEDSMWIRIPFYNLPPDIWNRDTATVCFQIPPGYPGNPPYGFFVMDGLRLKEADEKPTNYEEPAQTPFDGSWGKFSWAHNNSWRATSDLSSGSNLLNFVRSFQDRLKEGK</sequence>
<organism evidence="1 2">
    <name type="scientific">Candidatus Giovannonibacteria bacterium GW2011_GWF2_42_19</name>
    <dbReference type="NCBI Taxonomy" id="1618659"/>
    <lineage>
        <taxon>Bacteria</taxon>
        <taxon>Candidatus Giovannoniibacteriota</taxon>
    </lineage>
</organism>
<dbReference type="InterPro" id="IPR016135">
    <property type="entry name" value="UBQ-conjugating_enzyme/RWD"/>
</dbReference>
<comment type="caution">
    <text evidence="1">The sequence shown here is derived from an EMBL/GenBank/DDBJ whole genome shotgun (WGS) entry which is preliminary data.</text>
</comment>
<dbReference type="STRING" id="1618659.UV11_C0039G0018"/>
<dbReference type="Pfam" id="PF14462">
    <property type="entry name" value="Prok-E2_E"/>
    <property type="match status" value="1"/>
</dbReference>
<dbReference type="InterPro" id="IPR025701">
    <property type="entry name" value="UBQ-conjugat_E2_E"/>
</dbReference>
<name>A0A0G0ZB14_9BACT</name>
<dbReference type="EMBL" id="LCDF01000039">
    <property type="protein sequence ID" value="KKS45839.1"/>
    <property type="molecule type" value="Genomic_DNA"/>
</dbReference>
<evidence type="ECO:0000313" key="1">
    <source>
        <dbReference type="EMBL" id="KKS45839.1"/>
    </source>
</evidence>
<evidence type="ECO:0000313" key="2">
    <source>
        <dbReference type="Proteomes" id="UP000034036"/>
    </source>
</evidence>